<dbReference type="Gene3D" id="1.10.510.10">
    <property type="entry name" value="Transferase(Phosphotransferase) domain 1"/>
    <property type="match status" value="1"/>
</dbReference>
<dbReference type="PROSITE" id="PS00107">
    <property type="entry name" value="PROTEIN_KINASE_ATP"/>
    <property type="match status" value="1"/>
</dbReference>
<organism evidence="14 17">
    <name type="scientific">Didymodactylos carnosus</name>
    <dbReference type="NCBI Taxonomy" id="1234261"/>
    <lineage>
        <taxon>Eukaryota</taxon>
        <taxon>Metazoa</taxon>
        <taxon>Spiralia</taxon>
        <taxon>Gnathifera</taxon>
        <taxon>Rotifera</taxon>
        <taxon>Eurotatoria</taxon>
        <taxon>Bdelloidea</taxon>
        <taxon>Philodinida</taxon>
        <taxon>Philodinidae</taxon>
        <taxon>Didymodactylos</taxon>
    </lineage>
</organism>
<dbReference type="Gene3D" id="3.30.200.20">
    <property type="entry name" value="Phosphorylase Kinase, domain 1"/>
    <property type="match status" value="1"/>
</dbReference>
<evidence type="ECO:0000256" key="5">
    <source>
        <dbReference type="ARBA" id="ARBA00022741"/>
    </source>
</evidence>
<accession>A0A815N8S7</accession>
<evidence type="ECO:0000256" key="4">
    <source>
        <dbReference type="ARBA" id="ARBA00022679"/>
    </source>
</evidence>
<feature type="domain" description="Protein kinase" evidence="12">
    <location>
        <begin position="92"/>
        <end position="356"/>
    </location>
</feature>
<gene>
    <name evidence="14" type="ORF">GPM918_LOCUS34090</name>
    <name evidence="13" type="ORF">OVA965_LOCUS16148</name>
    <name evidence="16" type="ORF">SRO942_LOCUS34784</name>
    <name evidence="15" type="ORF">TMI583_LOCUS16157</name>
</gene>
<dbReference type="EMBL" id="CAJNOK010007433">
    <property type="protein sequence ID" value="CAF1034234.1"/>
    <property type="molecule type" value="Genomic_DNA"/>
</dbReference>
<dbReference type="GO" id="GO:0043657">
    <property type="term" value="C:host cell"/>
    <property type="evidence" value="ECO:0007669"/>
    <property type="project" value="UniProtKB-SubCell"/>
</dbReference>
<evidence type="ECO:0000256" key="1">
    <source>
        <dbReference type="ARBA" id="ARBA00004340"/>
    </source>
</evidence>
<comment type="catalytic activity">
    <reaction evidence="8">
        <text>L-threonyl-[protein] + ATP = O-phospho-L-threonyl-[protein] + ADP + H(+)</text>
        <dbReference type="Rhea" id="RHEA:46608"/>
        <dbReference type="Rhea" id="RHEA-COMP:11060"/>
        <dbReference type="Rhea" id="RHEA-COMP:11605"/>
        <dbReference type="ChEBI" id="CHEBI:15378"/>
        <dbReference type="ChEBI" id="CHEBI:30013"/>
        <dbReference type="ChEBI" id="CHEBI:30616"/>
        <dbReference type="ChEBI" id="CHEBI:61977"/>
        <dbReference type="ChEBI" id="CHEBI:456216"/>
        <dbReference type="EC" id="2.7.11.1"/>
    </reaction>
</comment>
<comment type="subcellular location">
    <subcellularLocation>
        <location evidence="1">Host cell</location>
    </subcellularLocation>
</comment>
<dbReference type="EMBL" id="CAJOBC010084076">
    <property type="protein sequence ID" value="CAF4311371.1"/>
    <property type="molecule type" value="Genomic_DNA"/>
</dbReference>
<dbReference type="EMBL" id="CAJNOQ010018640">
    <property type="protein sequence ID" value="CAF1433255.1"/>
    <property type="molecule type" value="Genomic_DNA"/>
</dbReference>
<dbReference type="InterPro" id="IPR011009">
    <property type="entry name" value="Kinase-like_dom_sf"/>
</dbReference>
<feature type="region of interest" description="Disordered" evidence="11">
    <location>
        <begin position="1"/>
        <end position="29"/>
    </location>
</feature>
<keyword evidence="6" id="KW-0418">Kinase</keyword>
<evidence type="ECO:0000256" key="8">
    <source>
        <dbReference type="ARBA" id="ARBA00047899"/>
    </source>
</evidence>
<keyword evidence="17" id="KW-1185">Reference proteome</keyword>
<dbReference type="PANTHER" id="PTHR22984">
    <property type="entry name" value="SERINE/THREONINE-PROTEIN KINASE PIM"/>
    <property type="match status" value="1"/>
</dbReference>
<evidence type="ECO:0000313" key="14">
    <source>
        <dbReference type="EMBL" id="CAF1433255.1"/>
    </source>
</evidence>
<evidence type="ECO:0000256" key="11">
    <source>
        <dbReference type="SAM" id="MobiDB-lite"/>
    </source>
</evidence>
<dbReference type="InterPro" id="IPR017441">
    <property type="entry name" value="Protein_kinase_ATP_BS"/>
</dbReference>
<dbReference type="GO" id="GO:0004674">
    <property type="term" value="F:protein serine/threonine kinase activity"/>
    <property type="evidence" value="ECO:0007669"/>
    <property type="project" value="UniProtKB-KW"/>
</dbReference>
<dbReference type="PROSITE" id="PS50011">
    <property type="entry name" value="PROTEIN_KINASE_DOM"/>
    <property type="match status" value="1"/>
</dbReference>
<dbReference type="Pfam" id="PF00069">
    <property type="entry name" value="Pkinase"/>
    <property type="match status" value="1"/>
</dbReference>
<evidence type="ECO:0000259" key="12">
    <source>
        <dbReference type="PROSITE" id="PS50011"/>
    </source>
</evidence>
<evidence type="ECO:0000256" key="9">
    <source>
        <dbReference type="ARBA" id="ARBA00048679"/>
    </source>
</evidence>
<comment type="caution">
    <text evidence="14">The sequence shown here is derived from an EMBL/GenBank/DDBJ whole genome shotgun (WGS) entry which is preliminary data.</text>
</comment>
<dbReference type="Proteomes" id="UP000663829">
    <property type="component" value="Unassembled WGS sequence"/>
</dbReference>
<dbReference type="Proteomes" id="UP000677228">
    <property type="component" value="Unassembled WGS sequence"/>
</dbReference>
<evidence type="ECO:0000256" key="3">
    <source>
        <dbReference type="ARBA" id="ARBA00022527"/>
    </source>
</evidence>
<evidence type="ECO:0000256" key="10">
    <source>
        <dbReference type="PROSITE-ProRule" id="PRU10141"/>
    </source>
</evidence>
<comment type="catalytic activity">
    <reaction evidence="9">
        <text>L-seryl-[protein] + ATP = O-phospho-L-seryl-[protein] + ADP + H(+)</text>
        <dbReference type="Rhea" id="RHEA:17989"/>
        <dbReference type="Rhea" id="RHEA-COMP:9863"/>
        <dbReference type="Rhea" id="RHEA-COMP:11604"/>
        <dbReference type="ChEBI" id="CHEBI:15378"/>
        <dbReference type="ChEBI" id="CHEBI:29999"/>
        <dbReference type="ChEBI" id="CHEBI:30616"/>
        <dbReference type="ChEBI" id="CHEBI:83421"/>
        <dbReference type="ChEBI" id="CHEBI:456216"/>
        <dbReference type="EC" id="2.7.11.1"/>
    </reaction>
</comment>
<proteinExistence type="predicted"/>
<dbReference type="OrthoDB" id="10030006at2759"/>
<dbReference type="InterPro" id="IPR051138">
    <property type="entry name" value="PIM_Ser/Thr_kinase"/>
</dbReference>
<dbReference type="GO" id="GO:0005737">
    <property type="term" value="C:cytoplasm"/>
    <property type="evidence" value="ECO:0007669"/>
    <property type="project" value="TreeGrafter"/>
</dbReference>
<feature type="compositionally biased region" description="Basic and acidic residues" evidence="11">
    <location>
        <begin position="17"/>
        <end position="29"/>
    </location>
</feature>
<evidence type="ECO:0000256" key="6">
    <source>
        <dbReference type="ARBA" id="ARBA00022777"/>
    </source>
</evidence>
<dbReference type="Proteomes" id="UP000681722">
    <property type="component" value="Unassembled WGS sequence"/>
</dbReference>
<dbReference type="EC" id="2.7.11.1" evidence="2"/>
<protein>
    <recommendedName>
        <fullName evidence="2">non-specific serine/threonine protein kinase</fullName>
        <ecNumber evidence="2">2.7.11.1</ecNumber>
    </recommendedName>
</protein>
<dbReference type="Proteomes" id="UP000682733">
    <property type="component" value="Unassembled WGS sequence"/>
</dbReference>
<keyword evidence="5 10" id="KW-0547">Nucleotide-binding</keyword>
<dbReference type="SUPFAM" id="SSF56112">
    <property type="entry name" value="Protein kinase-like (PK-like)"/>
    <property type="match status" value="1"/>
</dbReference>
<evidence type="ECO:0000313" key="15">
    <source>
        <dbReference type="EMBL" id="CAF3802500.1"/>
    </source>
</evidence>
<evidence type="ECO:0000256" key="2">
    <source>
        <dbReference type="ARBA" id="ARBA00012513"/>
    </source>
</evidence>
<dbReference type="SMART" id="SM00220">
    <property type="entry name" value="S_TKc"/>
    <property type="match status" value="1"/>
</dbReference>
<dbReference type="InterPro" id="IPR000719">
    <property type="entry name" value="Prot_kinase_dom"/>
</dbReference>
<evidence type="ECO:0000313" key="16">
    <source>
        <dbReference type="EMBL" id="CAF4311371.1"/>
    </source>
</evidence>
<feature type="binding site" evidence="10">
    <location>
        <position position="122"/>
    </location>
    <ligand>
        <name>ATP</name>
        <dbReference type="ChEBI" id="CHEBI:30616"/>
    </ligand>
</feature>
<keyword evidence="7 10" id="KW-0067">ATP-binding</keyword>
<keyword evidence="3" id="KW-0723">Serine/threonine-protein kinase</keyword>
<evidence type="ECO:0000256" key="7">
    <source>
        <dbReference type="ARBA" id="ARBA00022840"/>
    </source>
</evidence>
<reference evidence="14" key="1">
    <citation type="submission" date="2021-02" db="EMBL/GenBank/DDBJ databases">
        <authorList>
            <person name="Nowell W R."/>
        </authorList>
    </citation>
    <scope>NUCLEOTIDE SEQUENCE</scope>
</reference>
<name>A0A815N8S7_9BILA</name>
<dbReference type="EMBL" id="CAJOBA010007444">
    <property type="protein sequence ID" value="CAF3802500.1"/>
    <property type="molecule type" value="Genomic_DNA"/>
</dbReference>
<evidence type="ECO:0000313" key="17">
    <source>
        <dbReference type="Proteomes" id="UP000663829"/>
    </source>
</evidence>
<evidence type="ECO:0000313" key="13">
    <source>
        <dbReference type="EMBL" id="CAF1034234.1"/>
    </source>
</evidence>
<dbReference type="PANTHER" id="PTHR22984:SF25">
    <property type="entry name" value="PROTEIN KINASE DOMAIN-CONTAINING PROTEIN"/>
    <property type="match status" value="1"/>
</dbReference>
<sequence>MSTFGGLPRYGRQRSKTSKDISKCGDSKIEQRQRQERCKSVHSFIPSTSSVVETEFPLSFSDLKLLKDQGITLNTAPCHADSTSQEQCVISLDKQYYIGSGSYGVVVKAAPSSKSPFPIAVKVLKPNKKLDFVSFNTIGRYQKIDINSIGNGKEKALREAVALRLLTEAQVQAVPKYVTYVETTQYKILSMQYLTNFKELSKTIDKFGPAELNSIACQTASIVCNMDSVQVYHDDMNERNILVDLSTLEVNIIDFGQAKLGATELSRHHFTSGSNFLKQPVNFLSKLKQLNGQRFSKLLDDIQSKERKELGSFCKQVKLYVSSSESVEGTYKELFDKYWKVTKKNNQFKCSSSNKG</sequence>
<keyword evidence="4" id="KW-0808">Transferase</keyword>
<dbReference type="GO" id="GO:0005524">
    <property type="term" value="F:ATP binding"/>
    <property type="evidence" value="ECO:0007669"/>
    <property type="project" value="UniProtKB-UniRule"/>
</dbReference>
<dbReference type="AlphaFoldDB" id="A0A815N8S7"/>